<keyword evidence="4" id="KW-1185">Reference proteome</keyword>
<keyword evidence="2" id="KW-0812">Transmembrane</keyword>
<evidence type="ECO:0000256" key="1">
    <source>
        <dbReference type="SAM" id="MobiDB-lite"/>
    </source>
</evidence>
<keyword evidence="2" id="KW-0472">Membrane</keyword>
<name>A0A512PED7_9CELL</name>
<dbReference type="AlphaFoldDB" id="A0A512PED7"/>
<protein>
    <submittedName>
        <fullName evidence="3">Uncharacterized protein</fullName>
    </submittedName>
</protein>
<evidence type="ECO:0000313" key="3">
    <source>
        <dbReference type="EMBL" id="GEP69565.1"/>
    </source>
</evidence>
<evidence type="ECO:0000256" key="2">
    <source>
        <dbReference type="SAM" id="Phobius"/>
    </source>
</evidence>
<feature type="region of interest" description="Disordered" evidence="1">
    <location>
        <begin position="146"/>
        <end position="165"/>
    </location>
</feature>
<keyword evidence="2" id="KW-1133">Transmembrane helix</keyword>
<feature type="transmembrane region" description="Helical" evidence="2">
    <location>
        <begin position="199"/>
        <end position="219"/>
    </location>
</feature>
<proteinExistence type="predicted"/>
<evidence type="ECO:0000313" key="4">
    <source>
        <dbReference type="Proteomes" id="UP000321798"/>
    </source>
</evidence>
<accession>A0A512PED7</accession>
<comment type="caution">
    <text evidence="3">The sequence shown here is derived from an EMBL/GenBank/DDBJ whole genome shotgun (WGS) entry which is preliminary data.</text>
</comment>
<gene>
    <name evidence="3" type="ORF">CSO01_22800</name>
</gene>
<dbReference type="EMBL" id="BKAL01000007">
    <property type="protein sequence ID" value="GEP69565.1"/>
    <property type="molecule type" value="Genomic_DNA"/>
</dbReference>
<sequence length="310" mass="33375">MTRPGLGTAELTLHGGTYARVSDVVLTLSIPQAVLRATADGVVVEPRHVLARVLGRGFAREVGREDWVPSGTLWSEPWSDVVEVRARGRRLGLVNRAGDRCKFTVSRRRTMDELVALLTGLGIQVEPLRPTYRFMAATTVLGSELRDRSQVATPPDGAEVSTPPADSRRMRSWAAIGRGTVLGGVLVAVGLLVGRGAGVPSPGLVIAAALVSLGVWRLVTLPFSGAYVRGGKVRYQAAGARAVVVRAQGQVEIESRMFLPFVHLHELVVHHPDGSRTLLPWASAASWRRAPSTAALRSRERLQAWLDEGA</sequence>
<dbReference type="RefSeq" id="WP_146953318.1">
    <property type="nucleotide sequence ID" value="NZ_BAABBJ010000007.1"/>
</dbReference>
<organism evidence="3 4">
    <name type="scientific">Cellulomonas soli</name>
    <dbReference type="NCBI Taxonomy" id="931535"/>
    <lineage>
        <taxon>Bacteria</taxon>
        <taxon>Bacillati</taxon>
        <taxon>Actinomycetota</taxon>
        <taxon>Actinomycetes</taxon>
        <taxon>Micrococcales</taxon>
        <taxon>Cellulomonadaceae</taxon>
        <taxon>Cellulomonas</taxon>
    </lineage>
</organism>
<reference evidence="3 4" key="1">
    <citation type="submission" date="2019-07" db="EMBL/GenBank/DDBJ databases">
        <title>Whole genome shotgun sequence of Cellulomonas soli NBRC 109434.</title>
        <authorList>
            <person name="Hosoyama A."/>
            <person name="Uohara A."/>
            <person name="Ohji S."/>
            <person name="Ichikawa N."/>
        </authorList>
    </citation>
    <scope>NUCLEOTIDE SEQUENCE [LARGE SCALE GENOMIC DNA]</scope>
    <source>
        <strain evidence="3 4">NBRC 109434</strain>
    </source>
</reference>
<feature type="transmembrane region" description="Helical" evidence="2">
    <location>
        <begin position="175"/>
        <end position="193"/>
    </location>
</feature>
<dbReference type="Proteomes" id="UP000321798">
    <property type="component" value="Unassembled WGS sequence"/>
</dbReference>